<dbReference type="InterPro" id="IPR000182">
    <property type="entry name" value="GNAT_dom"/>
</dbReference>
<dbReference type="PANTHER" id="PTHR43877">
    <property type="entry name" value="AMINOALKYLPHOSPHONATE N-ACETYLTRANSFERASE-RELATED-RELATED"/>
    <property type="match status" value="1"/>
</dbReference>
<feature type="domain" description="N-acetyltransferase" evidence="3">
    <location>
        <begin position="157"/>
        <end position="298"/>
    </location>
</feature>
<dbReference type="CDD" id="cd04301">
    <property type="entry name" value="NAT_SF"/>
    <property type="match status" value="2"/>
</dbReference>
<evidence type="ECO:0000313" key="4">
    <source>
        <dbReference type="EMBL" id="GAA1515653.1"/>
    </source>
</evidence>
<dbReference type="EMBL" id="BAAANC010000001">
    <property type="protein sequence ID" value="GAA1515653.1"/>
    <property type="molecule type" value="Genomic_DNA"/>
</dbReference>
<evidence type="ECO:0000313" key="5">
    <source>
        <dbReference type="Proteomes" id="UP001500363"/>
    </source>
</evidence>
<feature type="domain" description="N-acetyltransferase" evidence="3">
    <location>
        <begin position="8"/>
        <end position="160"/>
    </location>
</feature>
<dbReference type="PROSITE" id="PS51186">
    <property type="entry name" value="GNAT"/>
    <property type="match status" value="2"/>
</dbReference>
<protein>
    <recommendedName>
        <fullName evidence="3">N-acetyltransferase domain-containing protein</fullName>
    </recommendedName>
</protein>
<dbReference type="SUPFAM" id="SSF55729">
    <property type="entry name" value="Acyl-CoA N-acyltransferases (Nat)"/>
    <property type="match status" value="2"/>
</dbReference>
<reference evidence="4 5" key="1">
    <citation type="journal article" date="2019" name="Int. J. Syst. Evol. Microbiol.">
        <title>The Global Catalogue of Microorganisms (GCM) 10K type strain sequencing project: providing services to taxonomists for standard genome sequencing and annotation.</title>
        <authorList>
            <consortium name="The Broad Institute Genomics Platform"/>
            <consortium name="The Broad Institute Genome Sequencing Center for Infectious Disease"/>
            <person name="Wu L."/>
            <person name="Ma J."/>
        </authorList>
    </citation>
    <scope>NUCLEOTIDE SEQUENCE [LARGE SCALE GENOMIC DNA]</scope>
    <source>
        <strain evidence="4 5">JCM 14303</strain>
    </source>
</reference>
<dbReference type="InterPro" id="IPR050832">
    <property type="entry name" value="Bact_Acetyltransf"/>
</dbReference>
<keyword evidence="2" id="KW-0012">Acyltransferase</keyword>
<dbReference type="InterPro" id="IPR016181">
    <property type="entry name" value="Acyl_CoA_acyltransferase"/>
</dbReference>
<keyword evidence="1" id="KW-0808">Transferase</keyword>
<gene>
    <name evidence="4" type="ORF">GCM10009741_12670</name>
</gene>
<dbReference type="RefSeq" id="WP_344170763.1">
    <property type="nucleotide sequence ID" value="NZ_BAAANC010000001.1"/>
</dbReference>
<evidence type="ECO:0000256" key="1">
    <source>
        <dbReference type="ARBA" id="ARBA00022679"/>
    </source>
</evidence>
<proteinExistence type="predicted"/>
<keyword evidence="5" id="KW-1185">Reference proteome</keyword>
<organism evidence="4 5">
    <name type="scientific">Kribbella lupini</name>
    <dbReference type="NCBI Taxonomy" id="291602"/>
    <lineage>
        <taxon>Bacteria</taxon>
        <taxon>Bacillati</taxon>
        <taxon>Actinomycetota</taxon>
        <taxon>Actinomycetes</taxon>
        <taxon>Propionibacteriales</taxon>
        <taxon>Kribbellaceae</taxon>
        <taxon>Kribbella</taxon>
    </lineage>
</organism>
<evidence type="ECO:0000256" key="2">
    <source>
        <dbReference type="ARBA" id="ARBA00023315"/>
    </source>
</evidence>
<accession>A0ABN2ACX5</accession>
<comment type="caution">
    <text evidence="4">The sequence shown here is derived from an EMBL/GenBank/DDBJ whole genome shotgun (WGS) entry which is preliminary data.</text>
</comment>
<dbReference type="Gene3D" id="3.40.630.30">
    <property type="match status" value="1"/>
</dbReference>
<sequence>MPSLPDTFSARPATVADVPAIHALVSAAERATTGVVETGADGIEAALTRPGLDATVDSLVVHADDGQLAGWAWINRGRRAQVDVDPAFRGRGIGTALLDWVEARAAEVGTDWYSQTVDDQDLAGTELLRSRGYEVLATNWLLEMPTADLEVKVPDGITIRPFQPGDAQPAYQVIEDAFDDWQPRRKEYDEWARMSIERSSFAPRLSPVAFAGDELVGAALSLELPDSLDGYVEQVAVRKDQRGRGVAKALLATAAQAMRADGRTRLTLWTHSGTGALAMYERLGMTVRRSTTVLRGRV</sequence>
<evidence type="ECO:0000259" key="3">
    <source>
        <dbReference type="PROSITE" id="PS51186"/>
    </source>
</evidence>
<dbReference type="Proteomes" id="UP001500363">
    <property type="component" value="Unassembled WGS sequence"/>
</dbReference>
<dbReference type="Pfam" id="PF00583">
    <property type="entry name" value="Acetyltransf_1"/>
    <property type="match status" value="2"/>
</dbReference>
<name>A0ABN2ACX5_9ACTN</name>